<accession>A0A7W8QEU1</accession>
<evidence type="ECO:0000313" key="1">
    <source>
        <dbReference type="EMBL" id="MBB5429122.1"/>
    </source>
</evidence>
<dbReference type="Proteomes" id="UP000592780">
    <property type="component" value="Unassembled WGS sequence"/>
</dbReference>
<keyword evidence="2" id="KW-1185">Reference proteome</keyword>
<dbReference type="AlphaFoldDB" id="A0A7W8QEU1"/>
<reference evidence="1 2" key="1">
    <citation type="submission" date="2020-08" db="EMBL/GenBank/DDBJ databases">
        <title>Genomic Encyclopedia of Type Strains, Phase IV (KMG-V): Genome sequencing to study the core and pangenomes of soil and plant-associated prokaryotes.</title>
        <authorList>
            <person name="Whitman W."/>
        </authorList>
    </citation>
    <scope>NUCLEOTIDE SEQUENCE [LARGE SCALE GENOMIC DNA]</scope>
    <source>
        <strain evidence="1 2">JPY158</strain>
    </source>
</reference>
<proteinExistence type="predicted"/>
<comment type="caution">
    <text evidence="1">The sequence shown here is derived from an EMBL/GenBank/DDBJ whole genome shotgun (WGS) entry which is preliminary data.</text>
</comment>
<organism evidence="1 2">
    <name type="scientific">Paraburkholderia atlantica</name>
    <dbReference type="NCBI Taxonomy" id="2654982"/>
    <lineage>
        <taxon>Bacteria</taxon>
        <taxon>Pseudomonadati</taxon>
        <taxon>Pseudomonadota</taxon>
        <taxon>Betaproteobacteria</taxon>
        <taxon>Burkholderiales</taxon>
        <taxon>Burkholderiaceae</taxon>
        <taxon>Paraburkholderia</taxon>
    </lineage>
</organism>
<dbReference type="RefSeq" id="WP_018435141.1">
    <property type="nucleotide sequence ID" value="NZ_JACHDD010000019.1"/>
</dbReference>
<gene>
    <name evidence="1" type="ORF">HDG40_007317</name>
</gene>
<name>A0A7W8QEU1_PARAM</name>
<dbReference type="EMBL" id="JACHDD010000019">
    <property type="protein sequence ID" value="MBB5429122.1"/>
    <property type="molecule type" value="Genomic_DNA"/>
</dbReference>
<evidence type="ECO:0000313" key="2">
    <source>
        <dbReference type="Proteomes" id="UP000592780"/>
    </source>
</evidence>
<sequence length="227" mass="25526">MMRIMLSTRSGLPMRRFTLQGRIAAARVRLARRLQALVRGPRRVAAHQSALDRVMRRAAVHISNVLTAHVRLLALRSAGVTRHTERVDVRHVRLPGLPVVGPRQQIRVVMSQHTLHERLIERLTRIEATRAVPGAFPVTREEPRPMAPRIQMVMVRALPPAAKPATAATDSTMATPGEARAHAPQPRFVPPAPPLVLQPQELSRLTDHVIRQLDHRVLSWQERTGRI</sequence>
<protein>
    <submittedName>
        <fullName evidence="1">Uncharacterized protein</fullName>
    </submittedName>
</protein>